<proteinExistence type="predicted"/>
<comment type="caution">
    <text evidence="1">The sequence shown here is derived from an EMBL/GenBank/DDBJ whole genome shotgun (WGS) entry which is preliminary data.</text>
</comment>
<keyword evidence="2" id="KW-1185">Reference proteome</keyword>
<gene>
    <name evidence="1" type="ORF">QAD02_017237</name>
</gene>
<organism evidence="1 2">
    <name type="scientific">Eretmocerus hayati</name>
    <dbReference type="NCBI Taxonomy" id="131215"/>
    <lineage>
        <taxon>Eukaryota</taxon>
        <taxon>Metazoa</taxon>
        <taxon>Ecdysozoa</taxon>
        <taxon>Arthropoda</taxon>
        <taxon>Hexapoda</taxon>
        <taxon>Insecta</taxon>
        <taxon>Pterygota</taxon>
        <taxon>Neoptera</taxon>
        <taxon>Endopterygota</taxon>
        <taxon>Hymenoptera</taxon>
        <taxon>Apocrita</taxon>
        <taxon>Proctotrupomorpha</taxon>
        <taxon>Chalcidoidea</taxon>
        <taxon>Aphelinidae</taxon>
        <taxon>Aphelininae</taxon>
        <taxon>Eretmocerus</taxon>
    </lineage>
</organism>
<evidence type="ECO:0000313" key="2">
    <source>
        <dbReference type="Proteomes" id="UP001239111"/>
    </source>
</evidence>
<accession>A0ACC2PI57</accession>
<dbReference type="EMBL" id="CM056742">
    <property type="protein sequence ID" value="KAJ8681450.1"/>
    <property type="molecule type" value="Genomic_DNA"/>
</dbReference>
<reference evidence="1" key="1">
    <citation type="submission" date="2023-04" db="EMBL/GenBank/DDBJ databases">
        <title>A chromosome-level genome assembly of the parasitoid wasp Eretmocerus hayati.</title>
        <authorList>
            <person name="Zhong Y."/>
            <person name="Liu S."/>
            <person name="Liu Y."/>
        </authorList>
    </citation>
    <scope>NUCLEOTIDE SEQUENCE</scope>
    <source>
        <strain evidence="1">ZJU_SS_LIU_2023</strain>
    </source>
</reference>
<protein>
    <submittedName>
        <fullName evidence="1">Uncharacterized protein</fullName>
    </submittedName>
</protein>
<sequence length="672" mass="76187">MPAMGLVLLAVLVLAHRCNGLAMGSAPRLQVMGEPPVLVLARLSAESGTGSYVGASRTTRCRRQLLEFAVAVDERKLWALKMLDSSGEPLPGFLYGNNYWLGSRSECGDASNRSPLDLNADVLRNESRFRPPLEQQFPPYPINFFVAHIAHNSSLQYHLRLPNENVITLGLCLPASCTTHQLAPLLDQMFRNKNLSVGNLYSADFQLIQVKDLREDEQREPEMHVLIIKSVIVLIMALMLIGTVYDVLVEQQRSKLEEMNNLGQAYTDSNENNDASSLISASGGVEGNAKSTSNKTGEECTTLKKIILCFSVYSNTKLIFTTKLSKESITPIHGLKFFGMIWIIMIHTAFYMSDVADNKAWSWRLSEGLAMQFVSNSTFSVDTFFFLSGFLLTYMYLGAHSNDCREEPKCKLRLLEFAVTMLRRYIRLTPPYLMVLGLIQINTLWYEKTTEFYMTERPQEVCGRYWWRNVLYINNLFGRKNMCMSWSWYLSNDMQFFIIGDLLMILSSVFFHLAAGILLFLLLASISITTYISYTNEYVPTLDQQLQMLDVLYDPPWTRIGPHIVGMIAAYILVRQNKKLSLRSGTIIVFWLIGISCILSTLFGLYRKQLPLMVAALYVGLSRTVWAIGIAWIVMACCTGHGGIHIRPLHFHKIAVTYFISTNICHSGYHHE</sequence>
<dbReference type="Proteomes" id="UP001239111">
    <property type="component" value="Chromosome 2"/>
</dbReference>
<name>A0ACC2PI57_9HYME</name>
<evidence type="ECO:0000313" key="1">
    <source>
        <dbReference type="EMBL" id="KAJ8681450.1"/>
    </source>
</evidence>